<dbReference type="Pfam" id="PF13960">
    <property type="entry name" value="DUF4218"/>
    <property type="match status" value="1"/>
</dbReference>
<proteinExistence type="predicted"/>
<evidence type="ECO:0000259" key="1">
    <source>
        <dbReference type="Pfam" id="PF13960"/>
    </source>
</evidence>
<feature type="domain" description="DUF4218" evidence="1">
    <location>
        <begin position="40"/>
        <end position="121"/>
    </location>
</feature>
<gene>
    <name evidence="2" type="ORF">P5673_030183</name>
</gene>
<dbReference type="Proteomes" id="UP001249851">
    <property type="component" value="Unassembled WGS sequence"/>
</dbReference>
<keyword evidence="3" id="KW-1185">Reference proteome</keyword>
<protein>
    <recommendedName>
        <fullName evidence="1">DUF4218 domain-containing protein</fullName>
    </recommendedName>
</protein>
<accession>A0AAD9PUY3</accession>
<evidence type="ECO:0000313" key="2">
    <source>
        <dbReference type="EMBL" id="KAK2549358.1"/>
    </source>
</evidence>
<dbReference type="AlphaFoldDB" id="A0AAD9PUY3"/>
<feature type="non-terminal residue" evidence="2">
    <location>
        <position position="1"/>
    </location>
</feature>
<comment type="caution">
    <text evidence="2">The sequence shown here is derived from an EMBL/GenBank/DDBJ whole genome shotgun (WGS) entry which is preliminary data.</text>
</comment>
<dbReference type="EMBL" id="JARQWQ010000127">
    <property type="protein sequence ID" value="KAK2549358.1"/>
    <property type="molecule type" value="Genomic_DNA"/>
</dbReference>
<dbReference type="InterPro" id="IPR025452">
    <property type="entry name" value="DUF4218"/>
</dbReference>
<reference evidence="2" key="1">
    <citation type="journal article" date="2023" name="G3 (Bethesda)">
        <title>Whole genome assembly and annotation of the endangered Caribbean coral Acropora cervicornis.</title>
        <authorList>
            <person name="Selwyn J.D."/>
            <person name="Vollmer S.V."/>
        </authorList>
    </citation>
    <scope>NUCLEOTIDE SEQUENCE</scope>
    <source>
        <strain evidence="2">K2</strain>
    </source>
</reference>
<organism evidence="2 3">
    <name type="scientific">Acropora cervicornis</name>
    <name type="common">Staghorn coral</name>
    <dbReference type="NCBI Taxonomy" id="6130"/>
    <lineage>
        <taxon>Eukaryota</taxon>
        <taxon>Metazoa</taxon>
        <taxon>Cnidaria</taxon>
        <taxon>Anthozoa</taxon>
        <taxon>Hexacorallia</taxon>
        <taxon>Scleractinia</taxon>
        <taxon>Astrocoeniina</taxon>
        <taxon>Acroporidae</taxon>
        <taxon>Acropora</taxon>
    </lineage>
</organism>
<reference evidence="2" key="2">
    <citation type="journal article" date="2023" name="Science">
        <title>Genomic signatures of disease resistance in endangered staghorn corals.</title>
        <authorList>
            <person name="Vollmer S.V."/>
            <person name="Selwyn J.D."/>
            <person name="Despard B.A."/>
            <person name="Roesel C.L."/>
        </authorList>
    </citation>
    <scope>NUCLEOTIDE SEQUENCE</scope>
    <source>
        <strain evidence="2">K2</strain>
    </source>
</reference>
<sequence length="297" mass="34087">LAVDGILRYRLRGLLGMSQRKPFFRLLDVIQKVCSDDEVTDSLPVLQKERNEMGAEIEQDFPISVQTISLHIFHHSVAGIHQLGPVHGLWMHCYERFNSWICQRVKNQRFPEATVMETYRVFDWVHYMVLSGNLPSFDVDSVVENETAKPATNYQLTTQDIRVLNVCCDNVLPLHPTNCNQFFSIERKVHGKSHEWRAQKLDSSDNKHVSSVVLVNYGNTKRVGRVIHFLSLPVSGINREFATTEIFSDFEQDPESCLYFVNTLSSHVTTLSFEFLSVPLVTVADDDRASILWLLNM</sequence>
<name>A0AAD9PUY3_ACRCE</name>
<evidence type="ECO:0000313" key="3">
    <source>
        <dbReference type="Proteomes" id="UP001249851"/>
    </source>
</evidence>